<protein>
    <submittedName>
        <fullName evidence="7">Tyrosine-type recombinase/integrase</fullName>
    </submittedName>
</protein>
<dbReference type="InterPro" id="IPR052925">
    <property type="entry name" value="Phage_Integrase-like_Recomb"/>
</dbReference>
<dbReference type="InterPro" id="IPR002104">
    <property type="entry name" value="Integrase_catalytic"/>
</dbReference>
<reference evidence="5 9" key="1">
    <citation type="journal article" date="2020" name="Science">
        <title>Unexpected conservation and global transmission of agrobacterial virulence plasmids.</title>
        <authorList>
            <person name="Weisberg A.J."/>
            <person name="Davis E.W. 2nd"/>
            <person name="Tabima J."/>
            <person name="Belcher M.S."/>
            <person name="Miller M."/>
            <person name="Kuo C.H."/>
            <person name="Loper J.E."/>
            <person name="Grunwald N.J."/>
            <person name="Putnam M.L."/>
            <person name="Chang J.H."/>
        </authorList>
    </citation>
    <scope>NUCLEOTIDE SEQUENCE [LARGE SCALE GENOMIC DNA]</scope>
    <source>
        <strain evidence="5 9">A19/93</strain>
    </source>
</reference>
<dbReference type="PANTHER" id="PTHR34605:SF4">
    <property type="entry name" value="DNA ADENINE METHYLTRANSFERASE"/>
    <property type="match status" value="1"/>
</dbReference>
<organism evidence="7 8">
    <name type="scientific">Agrobacterium rubi</name>
    <dbReference type="NCBI Taxonomy" id="28099"/>
    <lineage>
        <taxon>Bacteria</taxon>
        <taxon>Pseudomonadati</taxon>
        <taxon>Pseudomonadota</taxon>
        <taxon>Alphaproteobacteria</taxon>
        <taxon>Hyphomicrobiales</taxon>
        <taxon>Rhizobiaceae</taxon>
        <taxon>Rhizobium/Agrobacterium group</taxon>
        <taxon>Agrobacterium</taxon>
    </lineage>
</organism>
<dbReference type="EMBL" id="JAAMCP010000017">
    <property type="protein sequence ID" value="NTF39913.1"/>
    <property type="molecule type" value="Genomic_DNA"/>
</dbReference>
<keyword evidence="2" id="KW-0233">DNA recombination</keyword>
<evidence type="ECO:0000313" key="9">
    <source>
        <dbReference type="Proteomes" id="UP000822331"/>
    </source>
</evidence>
<evidence type="ECO:0000313" key="8">
    <source>
        <dbReference type="Proteomes" id="UP000663912"/>
    </source>
</evidence>
<keyword evidence="9" id="KW-1185">Reference proteome</keyword>
<dbReference type="KEGG" id="arui:G6M88_22565"/>
<dbReference type="SUPFAM" id="SSF56349">
    <property type="entry name" value="DNA breaking-rejoining enzymes"/>
    <property type="match status" value="1"/>
</dbReference>
<evidence type="ECO:0000259" key="4">
    <source>
        <dbReference type="PROSITE" id="PS51898"/>
    </source>
</evidence>
<dbReference type="PANTHER" id="PTHR34605">
    <property type="entry name" value="PHAGE_INTEGRASE DOMAIN-CONTAINING PROTEIN"/>
    <property type="match status" value="1"/>
</dbReference>
<dbReference type="Pfam" id="PF00589">
    <property type="entry name" value="Phage_integrase"/>
    <property type="match status" value="1"/>
</dbReference>
<evidence type="ECO:0000313" key="5">
    <source>
        <dbReference type="EMBL" id="NTF39913.1"/>
    </source>
</evidence>
<dbReference type="InterPro" id="IPR010998">
    <property type="entry name" value="Integrase_recombinase_N"/>
</dbReference>
<dbReference type="RefSeq" id="WP_065700826.1">
    <property type="nucleotide sequence ID" value="NZ_CP049208.1"/>
</dbReference>
<dbReference type="KEGG" id="arui:G6M88_25540"/>
<geneLocation type="plasmid" evidence="7 8">
    <name>pW2_73_4</name>
</geneLocation>
<dbReference type="InterPro" id="IPR011010">
    <property type="entry name" value="DNA_brk_join_enz"/>
</dbReference>
<dbReference type="Proteomes" id="UP000663912">
    <property type="component" value="Plasmid pW2_73_4"/>
</dbReference>
<dbReference type="Proteomes" id="UP000822331">
    <property type="component" value="Unassembled WGS sequence"/>
</dbReference>
<dbReference type="GO" id="GO:0006310">
    <property type="term" value="P:DNA recombination"/>
    <property type="evidence" value="ECO:0007669"/>
    <property type="project" value="UniProtKB-KW"/>
</dbReference>
<dbReference type="EMBL" id="CP049211">
    <property type="protein sequence ID" value="QTG03816.1"/>
    <property type="molecule type" value="Genomic_DNA"/>
</dbReference>
<dbReference type="PROSITE" id="PS51898">
    <property type="entry name" value="TYR_RECOMBINASE"/>
    <property type="match status" value="1"/>
</dbReference>
<keyword evidence="7" id="KW-0614">Plasmid</keyword>
<dbReference type="GO" id="GO:0015074">
    <property type="term" value="P:DNA integration"/>
    <property type="evidence" value="ECO:0007669"/>
    <property type="project" value="InterPro"/>
</dbReference>
<feature type="region of interest" description="Disordered" evidence="3">
    <location>
        <begin position="1"/>
        <end position="45"/>
    </location>
</feature>
<dbReference type="EMBL" id="CP049208">
    <property type="protein sequence ID" value="QTG03264.1"/>
    <property type="molecule type" value="Genomic_DNA"/>
</dbReference>
<dbReference type="Gene3D" id="1.10.150.130">
    <property type="match status" value="1"/>
</dbReference>
<sequence>MAQIIEQNTEIHVEETSAPSLGTAPGRDVSAPEVSGESPLPSLAVQDPTPAHLASLADRARGYVEAASSANTRKAYASDWKHFAAWCRRSNLAPLPPHPQTVGLYITACASGTVDRSTKANSVSTIERRLSSLSWNYAQRGLSLDRKDRHIATVIAGIRNSHARPPVQKEAVMAEDIIGMVETLDRGSLRGLRDRAMLLVGFAGGLRRSEIVGLDLKAGQTEDGRGWIEILDKGMLVTLRGKTGWREVEVGRGSSDATCPVAAIEMWVKFAKLAHGPLFRRVTGQGKAVGPERLNDKEVARLVKRAALAAGVRGDLSEIERAFKFSGHSLRAGLASSAEVDERYVQKQLGHASAEMTRRYQRRRDRFRVNLTKASGL</sequence>
<geneLocation type="plasmid" evidence="6 8">
    <name>pW2_73_1</name>
</geneLocation>
<evidence type="ECO:0000256" key="1">
    <source>
        <dbReference type="ARBA" id="ARBA00023125"/>
    </source>
</evidence>
<proteinExistence type="predicted"/>
<dbReference type="Gene3D" id="1.10.443.10">
    <property type="entry name" value="Intergrase catalytic core"/>
    <property type="match status" value="1"/>
</dbReference>
<name>A0AAE7RE91_9HYPH</name>
<dbReference type="Proteomes" id="UP000663912">
    <property type="component" value="Plasmid pW2_73_1"/>
</dbReference>
<evidence type="ECO:0000256" key="3">
    <source>
        <dbReference type="SAM" id="MobiDB-lite"/>
    </source>
</evidence>
<dbReference type="InterPro" id="IPR013762">
    <property type="entry name" value="Integrase-like_cat_sf"/>
</dbReference>
<dbReference type="SUPFAM" id="SSF47823">
    <property type="entry name" value="lambda integrase-like, N-terminal domain"/>
    <property type="match status" value="1"/>
</dbReference>
<accession>A0AAE7RE91</accession>
<gene>
    <name evidence="5" type="ORF">G6L72_24840</name>
    <name evidence="6" type="ORF">G6M88_22565</name>
    <name evidence="7" type="ORF">G6M88_25540</name>
</gene>
<dbReference type="AlphaFoldDB" id="A0AAE7RE91"/>
<feature type="domain" description="Tyr recombinase" evidence="4">
    <location>
        <begin position="167"/>
        <end position="373"/>
    </location>
</feature>
<keyword evidence="1" id="KW-0238">DNA-binding</keyword>
<reference evidence="7" key="2">
    <citation type="submission" date="2020-02" db="EMBL/GenBank/DDBJ databases">
        <title>Unexpected conservation and global transmission of agrobacterial virulence plasmids.</title>
        <authorList>
            <person name="Weisberg A.J."/>
            <person name="Davis E.W. II"/>
            <person name="Tabima J.R."/>
            <person name="Belcher M.S."/>
            <person name="Miller M."/>
            <person name="Kuo C.-H."/>
            <person name="Loper J.E."/>
            <person name="Grunwald N.J."/>
            <person name="Putnam M.L."/>
            <person name="Chang J.H."/>
        </authorList>
    </citation>
    <scope>NUCLEOTIDE SEQUENCE</scope>
    <source>
        <strain evidence="7">W2/73</strain>
        <plasmid evidence="6">pW2_73_1</plasmid>
        <plasmid evidence="7">pW2_73_4</plasmid>
    </source>
</reference>
<dbReference type="GO" id="GO:0003677">
    <property type="term" value="F:DNA binding"/>
    <property type="evidence" value="ECO:0007669"/>
    <property type="project" value="UniProtKB-KW"/>
</dbReference>
<evidence type="ECO:0000313" key="7">
    <source>
        <dbReference type="EMBL" id="QTG03816.1"/>
    </source>
</evidence>
<evidence type="ECO:0000313" key="6">
    <source>
        <dbReference type="EMBL" id="QTG03264.1"/>
    </source>
</evidence>
<evidence type="ECO:0000256" key="2">
    <source>
        <dbReference type="ARBA" id="ARBA00023172"/>
    </source>
</evidence>